<keyword evidence="6" id="KW-0325">Glycoprotein</keyword>
<evidence type="ECO:0000313" key="8">
    <source>
        <dbReference type="EMBL" id="VDM67018.1"/>
    </source>
</evidence>
<dbReference type="OrthoDB" id="18585at2759"/>
<evidence type="ECO:0000313" key="9">
    <source>
        <dbReference type="Proteomes" id="UP000270094"/>
    </source>
</evidence>
<comment type="similarity">
    <text evidence="2">Belongs to the CD36 family.</text>
</comment>
<evidence type="ECO:0000256" key="6">
    <source>
        <dbReference type="ARBA" id="ARBA00023180"/>
    </source>
</evidence>
<proteinExistence type="inferred from homology"/>
<evidence type="ECO:0000256" key="1">
    <source>
        <dbReference type="ARBA" id="ARBA00004370"/>
    </source>
</evidence>
<name>A0A3P7KEY0_STRVU</name>
<evidence type="ECO:0000256" key="2">
    <source>
        <dbReference type="ARBA" id="ARBA00010532"/>
    </source>
</evidence>
<keyword evidence="5 7" id="KW-0472">Membrane</keyword>
<evidence type="ECO:0000256" key="3">
    <source>
        <dbReference type="ARBA" id="ARBA00022692"/>
    </source>
</evidence>
<feature type="transmembrane region" description="Helical" evidence="7">
    <location>
        <begin position="53"/>
        <end position="75"/>
    </location>
</feature>
<organism evidence="8 9">
    <name type="scientific">Strongylus vulgaris</name>
    <name type="common">Blood worm</name>
    <dbReference type="NCBI Taxonomy" id="40348"/>
    <lineage>
        <taxon>Eukaryota</taxon>
        <taxon>Metazoa</taxon>
        <taxon>Ecdysozoa</taxon>
        <taxon>Nematoda</taxon>
        <taxon>Chromadorea</taxon>
        <taxon>Rhabditida</taxon>
        <taxon>Rhabditina</taxon>
        <taxon>Rhabditomorpha</taxon>
        <taxon>Strongyloidea</taxon>
        <taxon>Strongylidae</taxon>
        <taxon>Strongylus</taxon>
    </lineage>
</organism>
<reference evidence="8 9" key="1">
    <citation type="submission" date="2018-11" db="EMBL/GenBank/DDBJ databases">
        <authorList>
            <consortium name="Pathogen Informatics"/>
        </authorList>
    </citation>
    <scope>NUCLEOTIDE SEQUENCE [LARGE SCALE GENOMIC DNA]</scope>
</reference>
<dbReference type="Pfam" id="PF01130">
    <property type="entry name" value="CD36"/>
    <property type="match status" value="1"/>
</dbReference>
<comment type="subcellular location">
    <subcellularLocation>
        <location evidence="1">Membrane</location>
    </subcellularLocation>
</comment>
<dbReference type="EMBL" id="UYYB01004337">
    <property type="protein sequence ID" value="VDM67018.1"/>
    <property type="molecule type" value="Genomic_DNA"/>
</dbReference>
<evidence type="ECO:0000256" key="4">
    <source>
        <dbReference type="ARBA" id="ARBA00022989"/>
    </source>
</evidence>
<evidence type="ECO:0000256" key="7">
    <source>
        <dbReference type="SAM" id="Phobius"/>
    </source>
</evidence>
<dbReference type="AlphaFoldDB" id="A0A3P7KEY0"/>
<protein>
    <submittedName>
        <fullName evidence="8">Uncharacterized protein</fullName>
    </submittedName>
</protein>
<dbReference type="Proteomes" id="UP000270094">
    <property type="component" value="Unassembled WGS sequence"/>
</dbReference>
<keyword evidence="3 7" id="KW-0812">Transmembrane</keyword>
<gene>
    <name evidence="8" type="ORF">SVUK_LOCUS2016</name>
</gene>
<dbReference type="GO" id="GO:0016020">
    <property type="term" value="C:membrane"/>
    <property type="evidence" value="ECO:0007669"/>
    <property type="project" value="UniProtKB-SubCell"/>
</dbReference>
<accession>A0A3P7KEY0</accession>
<keyword evidence="9" id="KW-1185">Reference proteome</keyword>
<evidence type="ECO:0000256" key="5">
    <source>
        <dbReference type="ARBA" id="ARBA00023136"/>
    </source>
</evidence>
<dbReference type="InterPro" id="IPR002159">
    <property type="entry name" value="CD36_fam"/>
</dbReference>
<keyword evidence="4 7" id="KW-1133">Transmembrane helix</keyword>
<sequence length="99" mass="11281">MQLSIPIYNDASFTEAKQLNNLFLPAFWIGIEVVMRDYAHNYIYFNTKELPSIILGIGIGCVVASAVAALTWVFFKLRSRRNRAGVHFEAVARSELWTK</sequence>